<accession>A0A7W7F5R7</accession>
<proteinExistence type="predicted"/>
<keyword evidence="2" id="KW-1185">Reference proteome</keyword>
<protein>
    <recommendedName>
        <fullName evidence="3">DUF3830 domain-containing protein</fullName>
    </recommendedName>
</protein>
<gene>
    <name evidence="1" type="ORF">GGQ98_000420</name>
</gene>
<reference evidence="1 2" key="1">
    <citation type="submission" date="2020-08" db="EMBL/GenBank/DDBJ databases">
        <title>Genomic Encyclopedia of Type Strains, Phase IV (KMG-IV): sequencing the most valuable type-strain genomes for metagenomic binning, comparative biology and taxonomic classification.</title>
        <authorList>
            <person name="Goeker M."/>
        </authorList>
    </citation>
    <scope>NUCLEOTIDE SEQUENCE [LARGE SCALE GENOMIC DNA]</scope>
    <source>
        <strain evidence="1 2">DSM 17328</strain>
    </source>
</reference>
<evidence type="ECO:0000313" key="1">
    <source>
        <dbReference type="EMBL" id="MBB4630817.1"/>
    </source>
</evidence>
<dbReference type="Pfam" id="PF12903">
    <property type="entry name" value="DUF3830"/>
    <property type="match status" value="1"/>
</dbReference>
<dbReference type="Gene3D" id="2.40.100.20">
    <property type="match status" value="1"/>
</dbReference>
<organism evidence="1 2">
    <name type="scientific">Sphingosinicella soli</name>
    <dbReference type="NCBI Taxonomy" id="333708"/>
    <lineage>
        <taxon>Bacteria</taxon>
        <taxon>Pseudomonadati</taxon>
        <taxon>Pseudomonadota</taxon>
        <taxon>Alphaproteobacteria</taxon>
        <taxon>Sphingomonadales</taxon>
        <taxon>Sphingosinicellaceae</taxon>
        <taxon>Sphingosinicella</taxon>
    </lineage>
</organism>
<dbReference type="AlphaFoldDB" id="A0A7W7F5R7"/>
<dbReference type="Proteomes" id="UP000566324">
    <property type="component" value="Unassembled WGS sequence"/>
</dbReference>
<evidence type="ECO:0008006" key="3">
    <source>
        <dbReference type="Google" id="ProtNLM"/>
    </source>
</evidence>
<evidence type="ECO:0000313" key="2">
    <source>
        <dbReference type="Proteomes" id="UP000566324"/>
    </source>
</evidence>
<dbReference type="EMBL" id="JACHNZ010000002">
    <property type="protein sequence ID" value="MBB4630817.1"/>
    <property type="molecule type" value="Genomic_DNA"/>
</dbReference>
<dbReference type="RefSeq" id="WP_184064341.1">
    <property type="nucleotide sequence ID" value="NZ_JACHNZ010000002.1"/>
</dbReference>
<comment type="caution">
    <text evidence="1">The sequence shown here is derived from an EMBL/GenBank/DDBJ whole genome shotgun (WGS) entry which is preliminary data.</text>
</comment>
<dbReference type="InterPro" id="IPR024532">
    <property type="entry name" value="DUF3830"/>
</dbReference>
<name>A0A7W7F5R7_9SPHN</name>
<sequence length="138" mass="15444">MTDILITINDVRLVGRLEHELAPKTCRYFETLLPYDTKFIHVRWSGEACWVPLGEVTMPFGFENATSYPAPGQMIFYPGGFSEAEILLAYGGVQFASALGQLAGNHFMTITEGNNQLRALGKRTLWEGAQDVRMERIA</sequence>